<organism evidence="2">
    <name type="scientific">Caenorhabditis brenneri</name>
    <name type="common">Nematode worm</name>
    <dbReference type="NCBI Taxonomy" id="135651"/>
    <lineage>
        <taxon>Eukaryota</taxon>
        <taxon>Metazoa</taxon>
        <taxon>Ecdysozoa</taxon>
        <taxon>Nematoda</taxon>
        <taxon>Chromadorea</taxon>
        <taxon>Rhabditida</taxon>
        <taxon>Rhabditina</taxon>
        <taxon>Rhabditomorpha</taxon>
        <taxon>Rhabditoidea</taxon>
        <taxon>Rhabditidae</taxon>
        <taxon>Peloderinae</taxon>
        <taxon>Caenorhabditis</taxon>
    </lineage>
</organism>
<dbReference type="AlphaFoldDB" id="G0NB86"/>
<keyword evidence="2" id="KW-1185">Reference proteome</keyword>
<dbReference type="HOGENOM" id="CLU_3070671_0_0_1"/>
<name>G0NB86_CAEBE</name>
<reference evidence="2" key="1">
    <citation type="submission" date="2011-07" db="EMBL/GenBank/DDBJ databases">
        <authorList>
            <consortium name="Caenorhabditis brenneri Sequencing and Analysis Consortium"/>
            <person name="Wilson R.K."/>
        </authorList>
    </citation>
    <scope>NUCLEOTIDE SEQUENCE [LARGE SCALE GENOMIC DNA]</scope>
    <source>
        <strain evidence="2">PB2801</strain>
    </source>
</reference>
<sequence length="53" mass="6027">MPAAFVNKIQLSGELIHQLEAFGKLLIDPKKFTITNFIPTGDKKKDKELEVRD</sequence>
<dbReference type="EMBL" id="GL379857">
    <property type="protein sequence ID" value="EGT56836.1"/>
    <property type="molecule type" value="Genomic_DNA"/>
</dbReference>
<gene>
    <name evidence="1" type="ORF">CAEBREN_00179</name>
</gene>
<dbReference type="Proteomes" id="UP000008068">
    <property type="component" value="Unassembled WGS sequence"/>
</dbReference>
<dbReference type="InParanoid" id="G0NB86"/>
<evidence type="ECO:0000313" key="1">
    <source>
        <dbReference type="EMBL" id="EGT56836.1"/>
    </source>
</evidence>
<accession>G0NB86</accession>
<evidence type="ECO:0000313" key="2">
    <source>
        <dbReference type="Proteomes" id="UP000008068"/>
    </source>
</evidence>
<proteinExistence type="predicted"/>
<protein>
    <submittedName>
        <fullName evidence="1">Uncharacterized protein</fullName>
    </submittedName>
</protein>